<keyword evidence="7 8" id="KW-0066">ATP synthesis</keyword>
<keyword evidence="3 8" id="KW-0375">Hydrogen ion transport</keyword>
<comment type="similarity">
    <text evidence="8">Belongs to the ATPase delta chain family.</text>
</comment>
<evidence type="ECO:0000313" key="9">
    <source>
        <dbReference type="EMBL" id="THF84050.1"/>
    </source>
</evidence>
<comment type="caution">
    <text evidence="9">The sequence shown here is derived from an EMBL/GenBank/DDBJ whole genome shotgun (WGS) entry which is preliminary data.</text>
</comment>
<dbReference type="Gene3D" id="1.10.520.20">
    <property type="entry name" value="N-terminal domain of the delta subunit of the F1F0-ATP synthase"/>
    <property type="match status" value="1"/>
</dbReference>
<reference evidence="9 10" key="1">
    <citation type="submission" date="2019-04" db="EMBL/GenBank/DDBJ databases">
        <title>Cohnella sp. nov. isolated from preserved vegetables.</title>
        <authorList>
            <person name="Lin S.-Y."/>
            <person name="Hung M.-H."/>
            <person name="Young C.-C."/>
        </authorList>
    </citation>
    <scope>NUCLEOTIDE SEQUENCE [LARGE SCALE GENOMIC DNA]</scope>
    <source>
        <strain evidence="9 10">CC-MHH1044</strain>
    </source>
</reference>
<dbReference type="RefSeq" id="WP_136368053.1">
    <property type="nucleotide sequence ID" value="NZ_SSOB01000002.1"/>
</dbReference>
<dbReference type="GO" id="GO:0046933">
    <property type="term" value="F:proton-transporting ATP synthase activity, rotational mechanism"/>
    <property type="evidence" value="ECO:0007669"/>
    <property type="project" value="UniProtKB-UniRule"/>
</dbReference>
<dbReference type="NCBIfam" id="NF004402">
    <property type="entry name" value="PRK05758.2-2"/>
    <property type="match status" value="1"/>
</dbReference>
<evidence type="ECO:0000256" key="7">
    <source>
        <dbReference type="ARBA" id="ARBA00023310"/>
    </source>
</evidence>
<comment type="function">
    <text evidence="8">F(1)F(0) ATP synthase produces ATP from ADP in the presence of a proton or sodium gradient. F-type ATPases consist of two structural domains, F(1) containing the extramembraneous catalytic core and F(0) containing the membrane proton channel, linked together by a central stalk and a peripheral stalk. During catalysis, ATP synthesis in the catalytic domain of F(1) is coupled via a rotary mechanism of the central stalk subunits to proton translocation.</text>
</comment>
<evidence type="ECO:0000256" key="6">
    <source>
        <dbReference type="ARBA" id="ARBA00023196"/>
    </source>
</evidence>
<dbReference type="SUPFAM" id="SSF47928">
    <property type="entry name" value="N-terminal domain of the delta subunit of the F1F0-ATP synthase"/>
    <property type="match status" value="1"/>
</dbReference>
<dbReference type="NCBIfam" id="TIGR01145">
    <property type="entry name" value="ATP_synt_delta"/>
    <property type="match status" value="1"/>
</dbReference>
<keyword evidence="4 8" id="KW-0406">Ion transport</keyword>
<evidence type="ECO:0000256" key="8">
    <source>
        <dbReference type="HAMAP-Rule" id="MF_01416"/>
    </source>
</evidence>
<evidence type="ECO:0000256" key="4">
    <source>
        <dbReference type="ARBA" id="ARBA00023065"/>
    </source>
</evidence>
<dbReference type="AlphaFoldDB" id="A0A4S4C8Q7"/>
<keyword evidence="10" id="KW-1185">Reference proteome</keyword>
<dbReference type="NCBIfam" id="NF004403">
    <property type="entry name" value="PRK05758.2-4"/>
    <property type="match status" value="1"/>
</dbReference>
<dbReference type="GO" id="GO:0005886">
    <property type="term" value="C:plasma membrane"/>
    <property type="evidence" value="ECO:0007669"/>
    <property type="project" value="UniProtKB-SubCell"/>
</dbReference>
<evidence type="ECO:0000256" key="5">
    <source>
        <dbReference type="ARBA" id="ARBA00023136"/>
    </source>
</evidence>
<name>A0A4S4C8Q7_9BACL</name>
<dbReference type="Proteomes" id="UP000310636">
    <property type="component" value="Unassembled WGS sequence"/>
</dbReference>
<dbReference type="InterPro" id="IPR020781">
    <property type="entry name" value="ATPase_OSCP/d_CS"/>
</dbReference>
<keyword evidence="2 8" id="KW-0813">Transport</keyword>
<gene>
    <name evidence="8" type="primary">atpH</name>
    <name evidence="9" type="ORF">E6C55_01710</name>
</gene>
<comment type="function">
    <text evidence="8">This protein is part of the stalk that links CF(0) to CF(1). It either transmits conformational changes from CF(0) to CF(1) or is implicated in proton conduction.</text>
</comment>
<evidence type="ECO:0000256" key="1">
    <source>
        <dbReference type="ARBA" id="ARBA00004370"/>
    </source>
</evidence>
<keyword evidence="5 8" id="KW-0472">Membrane</keyword>
<dbReference type="EMBL" id="SSOB01000002">
    <property type="protein sequence ID" value="THF84050.1"/>
    <property type="molecule type" value="Genomic_DNA"/>
</dbReference>
<dbReference type="InterPro" id="IPR000711">
    <property type="entry name" value="ATPase_OSCP/dsu"/>
</dbReference>
<evidence type="ECO:0000256" key="2">
    <source>
        <dbReference type="ARBA" id="ARBA00022448"/>
    </source>
</evidence>
<keyword evidence="8" id="KW-1003">Cell membrane</keyword>
<dbReference type="PROSITE" id="PS00389">
    <property type="entry name" value="ATPASE_DELTA"/>
    <property type="match status" value="1"/>
</dbReference>
<accession>A0A4S4C8Q7</accession>
<proteinExistence type="inferred from homology"/>
<comment type="subcellular location">
    <subcellularLocation>
        <location evidence="8">Cell membrane</location>
        <topology evidence="8">Peripheral membrane protein</topology>
    </subcellularLocation>
    <subcellularLocation>
        <location evidence="1">Membrane</location>
    </subcellularLocation>
</comment>
<dbReference type="PANTHER" id="PTHR11910">
    <property type="entry name" value="ATP SYNTHASE DELTA CHAIN"/>
    <property type="match status" value="1"/>
</dbReference>
<organism evidence="9 10">
    <name type="scientific">Cohnella fermenti</name>
    <dbReference type="NCBI Taxonomy" id="2565925"/>
    <lineage>
        <taxon>Bacteria</taxon>
        <taxon>Bacillati</taxon>
        <taxon>Bacillota</taxon>
        <taxon>Bacilli</taxon>
        <taxon>Bacillales</taxon>
        <taxon>Paenibacillaceae</taxon>
        <taxon>Cohnella</taxon>
    </lineage>
</organism>
<evidence type="ECO:0000313" key="10">
    <source>
        <dbReference type="Proteomes" id="UP000310636"/>
    </source>
</evidence>
<dbReference type="HAMAP" id="MF_01416">
    <property type="entry name" value="ATP_synth_delta_bact"/>
    <property type="match status" value="1"/>
</dbReference>
<evidence type="ECO:0000256" key="3">
    <source>
        <dbReference type="ARBA" id="ARBA00022781"/>
    </source>
</evidence>
<dbReference type="GO" id="GO:0045259">
    <property type="term" value="C:proton-transporting ATP synthase complex"/>
    <property type="evidence" value="ECO:0007669"/>
    <property type="project" value="UniProtKB-KW"/>
</dbReference>
<dbReference type="Pfam" id="PF00213">
    <property type="entry name" value="OSCP"/>
    <property type="match status" value="1"/>
</dbReference>
<dbReference type="OrthoDB" id="9802471at2"/>
<dbReference type="PRINTS" id="PR00125">
    <property type="entry name" value="ATPASEDELTA"/>
</dbReference>
<protein>
    <recommendedName>
        <fullName evidence="8">ATP synthase subunit delta</fullName>
    </recommendedName>
    <alternativeName>
        <fullName evidence="8">ATP synthase F(1) sector subunit delta</fullName>
    </alternativeName>
    <alternativeName>
        <fullName evidence="8">F-type ATPase subunit delta</fullName>
        <shortName evidence="8">F-ATPase subunit delta</shortName>
    </alternativeName>
</protein>
<keyword evidence="6 8" id="KW-0139">CF(1)</keyword>
<sequence>MSSSVIAKRYAKAIFDIARSQNLVSEAETQLKLIVDAIEKNADFKTFLASPSILPGNKIQALGNSFGGTLYPFVLNSVRVLIERGRQNELPAVVEAYLEVAGAAIGRADAYVTSAQPLTLNEKDQLAKKFGALLGKTIRVHDAVDSSLLGGLTVRIGDTLYDGSLRNKLDRLDKALQSSAK</sequence>
<dbReference type="InterPro" id="IPR026015">
    <property type="entry name" value="ATP_synth_OSCP/delta_N_sf"/>
</dbReference>